<dbReference type="InterPro" id="IPR001451">
    <property type="entry name" value="Hexapep"/>
</dbReference>
<evidence type="ECO:0000256" key="1">
    <source>
        <dbReference type="ARBA" id="ARBA00007274"/>
    </source>
</evidence>
<evidence type="ECO:0000256" key="2">
    <source>
        <dbReference type="ARBA" id="ARBA00022679"/>
    </source>
</evidence>
<dbReference type="InterPro" id="IPR011004">
    <property type="entry name" value="Trimer_LpxA-like_sf"/>
</dbReference>
<dbReference type="Proteomes" id="UP001164653">
    <property type="component" value="Chromosome"/>
</dbReference>
<dbReference type="Pfam" id="PF00132">
    <property type="entry name" value="Hexapep"/>
    <property type="match status" value="1"/>
</dbReference>
<dbReference type="SUPFAM" id="SSF51161">
    <property type="entry name" value="Trimeric LpxA-like enzymes"/>
    <property type="match status" value="1"/>
</dbReference>
<keyword evidence="6" id="KW-1185">Reference proteome</keyword>
<dbReference type="InterPro" id="IPR045304">
    <property type="entry name" value="LbH_SAT"/>
</dbReference>
<reference evidence="5" key="1">
    <citation type="submission" date="2022-11" db="EMBL/GenBank/DDBJ databases">
        <title>Dyadobacter pollutisoli sp. nov., isolated from plastic dumped soil.</title>
        <authorList>
            <person name="Kim J.M."/>
            <person name="Kim K.R."/>
            <person name="Lee J.K."/>
            <person name="Hao L."/>
            <person name="Jeon C.O."/>
        </authorList>
    </citation>
    <scope>NUCLEOTIDE SEQUENCE</scope>
    <source>
        <strain evidence="5">U1</strain>
    </source>
</reference>
<dbReference type="InterPro" id="IPR005881">
    <property type="entry name" value="Ser_O-AcTrfase"/>
</dbReference>
<dbReference type="GO" id="GO:0005737">
    <property type="term" value="C:cytoplasm"/>
    <property type="evidence" value="ECO:0007669"/>
    <property type="project" value="InterPro"/>
</dbReference>
<name>A0A9E8NC16_9BACT</name>
<gene>
    <name evidence="5" type="ORF">ON006_04505</name>
</gene>
<dbReference type="GO" id="GO:0006535">
    <property type="term" value="P:cysteine biosynthetic process from serine"/>
    <property type="evidence" value="ECO:0007669"/>
    <property type="project" value="InterPro"/>
</dbReference>
<evidence type="ECO:0000313" key="5">
    <source>
        <dbReference type="EMBL" id="WAC13223.1"/>
    </source>
</evidence>
<dbReference type="Gene3D" id="2.160.10.10">
    <property type="entry name" value="Hexapeptide repeat proteins"/>
    <property type="match status" value="1"/>
</dbReference>
<keyword evidence="2 4" id="KW-0808">Transferase</keyword>
<dbReference type="KEGG" id="dpf:ON006_04505"/>
<comment type="catalytic activity">
    <reaction evidence="4">
        <text>L-serine + acetyl-CoA = O-acetyl-L-serine + CoA</text>
        <dbReference type="Rhea" id="RHEA:24560"/>
        <dbReference type="ChEBI" id="CHEBI:33384"/>
        <dbReference type="ChEBI" id="CHEBI:57287"/>
        <dbReference type="ChEBI" id="CHEBI:57288"/>
        <dbReference type="ChEBI" id="CHEBI:58340"/>
        <dbReference type="EC" id="2.3.1.30"/>
    </reaction>
</comment>
<accession>A0A9E8NC16</accession>
<evidence type="ECO:0000256" key="4">
    <source>
        <dbReference type="PIRNR" id="PIRNR000441"/>
    </source>
</evidence>
<protein>
    <recommendedName>
        <fullName evidence="4">Serine acetyltransferase</fullName>
        <ecNumber evidence="4">2.3.1.30</ecNumber>
    </recommendedName>
</protein>
<dbReference type="AlphaFoldDB" id="A0A9E8NC16"/>
<evidence type="ECO:0000313" key="6">
    <source>
        <dbReference type="Proteomes" id="UP001164653"/>
    </source>
</evidence>
<dbReference type="PIRSF" id="PIRSF000441">
    <property type="entry name" value="CysE"/>
    <property type="match status" value="1"/>
</dbReference>
<organism evidence="5 6">
    <name type="scientific">Dyadobacter pollutisoli</name>
    <dbReference type="NCBI Taxonomy" id="2910158"/>
    <lineage>
        <taxon>Bacteria</taxon>
        <taxon>Pseudomonadati</taxon>
        <taxon>Bacteroidota</taxon>
        <taxon>Cytophagia</taxon>
        <taxon>Cytophagales</taxon>
        <taxon>Spirosomataceae</taxon>
        <taxon>Dyadobacter</taxon>
    </lineage>
</organism>
<dbReference type="EMBL" id="CP112998">
    <property type="protein sequence ID" value="WAC13223.1"/>
    <property type="molecule type" value="Genomic_DNA"/>
</dbReference>
<proteinExistence type="inferred from homology"/>
<dbReference type="CDD" id="cd03354">
    <property type="entry name" value="LbH_SAT"/>
    <property type="match status" value="1"/>
</dbReference>
<dbReference type="GO" id="GO:0009001">
    <property type="term" value="F:serine O-acetyltransferase activity"/>
    <property type="evidence" value="ECO:0007669"/>
    <property type="project" value="UniProtKB-EC"/>
</dbReference>
<dbReference type="RefSeq" id="WP_244825000.1">
    <property type="nucleotide sequence ID" value="NZ_CP112998.1"/>
</dbReference>
<sequence>MILTRKDYNTFLAADAKAMDINYFSFKERLKAHITNPKWRFIKKLRRAEYYKNSKGPFAKLLFAYYYIVYKQYGMKLGFTIPMNVLGKGMSLPHYGTIVISKYAKIGDNARIHICVNIGASNGGAPVIGDNCYMGPGAKIFGAIKLGNNVKIGANSVVNKSFEEDNILLAGVPAKIVKRL</sequence>
<comment type="similarity">
    <text evidence="1 4">Belongs to the transferase hexapeptide repeat family.</text>
</comment>
<evidence type="ECO:0000256" key="3">
    <source>
        <dbReference type="ARBA" id="ARBA00023315"/>
    </source>
</evidence>
<dbReference type="PANTHER" id="PTHR42811">
    <property type="entry name" value="SERINE ACETYLTRANSFERASE"/>
    <property type="match status" value="1"/>
</dbReference>
<keyword evidence="3 4" id="KW-0012">Acyltransferase</keyword>
<dbReference type="EC" id="2.3.1.30" evidence="4"/>